<feature type="region of interest" description="Disordered" evidence="1">
    <location>
        <begin position="116"/>
        <end position="147"/>
    </location>
</feature>
<sequence length="730" mass="80294">MGGQQSKCAACCGDKDESGKDISIQPPEGTGLAGTEEVAETKIEGVAPVAATDKASISTGALEQALPLCTIELTLESLKRFEESKLSTSAEERPYAEALQERLVPFPTEFREFASAAPAAGGSDSGESEGSADGNSDDDWMSPWDSGDMIGATGVRDGYKLPSMHGFRMISLSFNGPSLVGYSMVGTEIFTTSLAAGATAADVLEAASSAMGVEPASLTLLCHGAPLEPQETLSDFTSMAIRQVLHTGPAVYVCEQNARCETDTFFGGSCEVIVNRDKLPNPGIATIQALQETREFVTPHRFDCWLIYTKHEVLLYQRPTEKRRKHDLLIPLGFFPPAPKWSFPAGSRRWGQLSDVWSACVEMPQIKGLMDTHADLTLDRPIPRYQMIVDPNQFVRQTARGPVWVPCEFDIDSEGHAQIVGGSRCHKYPALAEKVATPILEAALPLLAKLRRPQLLLDRRRLQIVFKAQRIILPPKVHEDDEPEYIGMWHVDGHREDVAAVVLYYYHVDPALEGGDMELCGREPFDILAMADAGDNSFEFDHRRLKEALSGEKQRLPHCRVPIQAGTLLVFSNHQMVHRVLRMINNGKSEASRDSVALFILNPASEALVPARCALAKPYMLTRVLRLKALTPDNIQAILSLAGFLPTDDESKSLRNAMLLEQLEPTGEFASRGNVVRATGNGCLTMVGWLHHMLQDSRHGGDGDFFSSFCDGWYHFRALNRLPQKQLGYF</sequence>
<protein>
    <submittedName>
        <fullName evidence="2">Uncharacterized protein</fullName>
    </submittedName>
</protein>
<evidence type="ECO:0000256" key="1">
    <source>
        <dbReference type="SAM" id="MobiDB-lite"/>
    </source>
</evidence>
<accession>A0A9P1DVB4</accession>
<name>A0A9P1DVB4_9DINO</name>
<dbReference type="EMBL" id="CAMXCT010006613">
    <property type="protein sequence ID" value="CAI4016989.1"/>
    <property type="molecule type" value="Genomic_DNA"/>
</dbReference>
<keyword evidence="4" id="KW-1185">Reference proteome</keyword>
<reference evidence="2" key="1">
    <citation type="submission" date="2022-10" db="EMBL/GenBank/DDBJ databases">
        <authorList>
            <person name="Chen Y."/>
            <person name="Dougan E. K."/>
            <person name="Chan C."/>
            <person name="Rhodes N."/>
            <person name="Thang M."/>
        </authorList>
    </citation>
    <scope>NUCLEOTIDE SEQUENCE</scope>
</reference>
<evidence type="ECO:0000313" key="4">
    <source>
        <dbReference type="Proteomes" id="UP001152797"/>
    </source>
</evidence>
<dbReference type="EMBL" id="CAMXCT020006613">
    <property type="protein sequence ID" value="CAL1170364.1"/>
    <property type="molecule type" value="Genomic_DNA"/>
</dbReference>
<evidence type="ECO:0000313" key="3">
    <source>
        <dbReference type="EMBL" id="CAL1170364.1"/>
    </source>
</evidence>
<comment type="caution">
    <text evidence="2">The sequence shown here is derived from an EMBL/GenBank/DDBJ whole genome shotgun (WGS) entry which is preliminary data.</text>
</comment>
<dbReference type="AlphaFoldDB" id="A0A9P1DVB4"/>
<dbReference type="OrthoDB" id="411809at2759"/>
<feature type="region of interest" description="Disordered" evidence="1">
    <location>
        <begin position="1"/>
        <end position="35"/>
    </location>
</feature>
<dbReference type="EMBL" id="CAMXCT030006613">
    <property type="protein sequence ID" value="CAL4804301.1"/>
    <property type="molecule type" value="Genomic_DNA"/>
</dbReference>
<dbReference type="Proteomes" id="UP001152797">
    <property type="component" value="Unassembled WGS sequence"/>
</dbReference>
<proteinExistence type="predicted"/>
<organism evidence="2">
    <name type="scientific">Cladocopium goreaui</name>
    <dbReference type="NCBI Taxonomy" id="2562237"/>
    <lineage>
        <taxon>Eukaryota</taxon>
        <taxon>Sar</taxon>
        <taxon>Alveolata</taxon>
        <taxon>Dinophyceae</taxon>
        <taxon>Suessiales</taxon>
        <taxon>Symbiodiniaceae</taxon>
        <taxon>Cladocopium</taxon>
    </lineage>
</organism>
<evidence type="ECO:0000313" key="2">
    <source>
        <dbReference type="EMBL" id="CAI4016989.1"/>
    </source>
</evidence>
<gene>
    <name evidence="2" type="ORF">C1SCF055_LOCUS41669</name>
</gene>
<reference evidence="3" key="2">
    <citation type="submission" date="2024-04" db="EMBL/GenBank/DDBJ databases">
        <authorList>
            <person name="Chen Y."/>
            <person name="Shah S."/>
            <person name="Dougan E. K."/>
            <person name="Thang M."/>
            <person name="Chan C."/>
        </authorList>
    </citation>
    <scope>NUCLEOTIDE SEQUENCE [LARGE SCALE GENOMIC DNA]</scope>
</reference>